<protein>
    <submittedName>
        <fullName evidence="7">Glycosyltransferase</fullName>
    </submittedName>
</protein>
<dbReference type="PANTHER" id="PTHR30576:SF0">
    <property type="entry name" value="UNDECAPRENYL-PHOSPHATE N-ACETYLGALACTOSAMINYL 1-PHOSPHATE TRANSFERASE-RELATED"/>
    <property type="match status" value="1"/>
</dbReference>
<reference evidence="7" key="1">
    <citation type="journal article" date="2020" name="Cell Host Microbe">
        <title>Functional and Genomic Variation between Human-Derived Isolates of Lachnospiraceae Reveals Inter- and Intra-Species Diversity.</title>
        <authorList>
            <person name="Sorbara M.T."/>
            <person name="Littmann E.R."/>
            <person name="Fontana E."/>
            <person name="Moody T.U."/>
            <person name="Kohout C.E."/>
            <person name="Gjonbalaj M."/>
            <person name="Eaton V."/>
            <person name="Seok R."/>
            <person name="Leiner I.M."/>
            <person name="Pamer E.G."/>
        </authorList>
    </citation>
    <scope>NUCLEOTIDE SEQUENCE</scope>
    <source>
        <strain evidence="7">MSK.11.9</strain>
    </source>
</reference>
<dbReference type="Gene3D" id="3.40.50.720">
    <property type="entry name" value="NAD(P)-binding Rossmann-like Domain"/>
    <property type="match status" value="1"/>
</dbReference>
<evidence type="ECO:0000256" key="1">
    <source>
        <dbReference type="ARBA" id="ARBA00006464"/>
    </source>
</evidence>
<evidence type="ECO:0000313" key="7">
    <source>
        <dbReference type="EMBL" id="NSI65664.1"/>
    </source>
</evidence>
<feature type="domain" description="NAD-dependent epimerase/dehydratase" evidence="4">
    <location>
        <begin position="336"/>
        <end position="517"/>
    </location>
</feature>
<dbReference type="SUPFAM" id="SSF53756">
    <property type="entry name" value="UDP-Glycosyltransferase/glycogen phosphorylase"/>
    <property type="match status" value="1"/>
</dbReference>
<dbReference type="InterPro" id="IPR001296">
    <property type="entry name" value="Glyco_trans_1"/>
</dbReference>
<dbReference type="Pfam" id="PF00534">
    <property type="entry name" value="Glycos_transf_1"/>
    <property type="match status" value="1"/>
</dbReference>
<comment type="caution">
    <text evidence="7">The sequence shown here is derived from an EMBL/GenBank/DDBJ whole genome shotgun (WGS) entry which is preliminary data.</text>
</comment>
<dbReference type="Pfam" id="PF13477">
    <property type="entry name" value="Glyco_trans_4_2"/>
    <property type="match status" value="1"/>
</dbReference>
<keyword evidence="2" id="KW-0472">Membrane</keyword>
<dbReference type="InterPro" id="IPR036291">
    <property type="entry name" value="NAD(P)-bd_dom_sf"/>
</dbReference>
<dbReference type="CDD" id="cd03808">
    <property type="entry name" value="GT4_CapM-like"/>
    <property type="match status" value="1"/>
</dbReference>
<dbReference type="GO" id="GO:0016757">
    <property type="term" value="F:glycosyltransferase activity"/>
    <property type="evidence" value="ECO:0007669"/>
    <property type="project" value="InterPro"/>
</dbReference>
<dbReference type="RefSeq" id="WP_173903634.1">
    <property type="nucleotide sequence ID" value="NZ_JAAIRY010000016.1"/>
</dbReference>
<evidence type="ECO:0000259" key="6">
    <source>
        <dbReference type="Pfam" id="PF13477"/>
    </source>
</evidence>
<evidence type="ECO:0000256" key="2">
    <source>
        <dbReference type="SAM" id="Phobius"/>
    </source>
</evidence>
<feature type="domain" description="Glycosyltransferase subfamily 4-like N-terminal" evidence="6">
    <location>
        <begin position="651"/>
        <end position="785"/>
    </location>
</feature>
<proteinExistence type="inferred from homology"/>
<dbReference type="InterPro" id="IPR001509">
    <property type="entry name" value="Epimerase_deHydtase"/>
</dbReference>
<feature type="transmembrane region" description="Helical" evidence="2">
    <location>
        <begin position="96"/>
        <end position="117"/>
    </location>
</feature>
<keyword evidence="2" id="KW-1133">Transmembrane helix</keyword>
<dbReference type="InterPro" id="IPR003362">
    <property type="entry name" value="Bact_transf"/>
</dbReference>
<dbReference type="Pfam" id="PF02397">
    <property type="entry name" value="Bac_transf"/>
    <property type="match status" value="1"/>
</dbReference>
<accession>A0AB36DHK1</accession>
<dbReference type="PANTHER" id="PTHR30576">
    <property type="entry name" value="COLANIC BIOSYNTHESIS UDP-GLUCOSE LIPID CARRIER TRANSFERASE"/>
    <property type="match status" value="1"/>
</dbReference>
<dbReference type="SUPFAM" id="SSF51735">
    <property type="entry name" value="NAD(P)-binding Rossmann-fold domains"/>
    <property type="match status" value="1"/>
</dbReference>
<comment type="similarity">
    <text evidence="1">Belongs to the bacterial sugar transferase family.</text>
</comment>
<sequence length="1007" mass="113410">MSIDKKRIGKILKVTAIGTGVTFLGLNMIAKKKKGDSVFEKEKDQKNPFAGKKVVFVEDESDEENADGVRGHLEAVGETKKSKGIYDRYIKRAIDVVLSFGGLVVLSPIYAGIAIAIKIDDPGPVFFTQKRVGQNKEFFKIHKFRSMKMSTPHDVPTHMLGDPDQYITRVGKFLRKHSLDELPQIWDIFIGNMSVIGPRPALWNQDVLIAEREKYHANDVKPGLTGWAQINGRDELEIPVKAKLDGEYVEKESLLFDIKCFLGTIGKVAKDDSVVEGGTGEKAKVCRQYTSGKSDRELIGNIGFGEPVIVNREKKIKVLITGANSYVGDSFRSYASIKYPNIEINTMDMIDSSWREKDFSLYDIVYHVAGIAHADVGNVDDATKAKYYKVNTELAIEVCKKSKENGVKEFIFMSSMIVYGDSASYRQRKVVDKYTVPSVSNFYGDSKLQADMAVRDMADENFKVIVLRPPMIYGKGSKGNYQVLAKFAKKSPIFPDIDNERSMLHIDNLCEFLCQIMLIQNVNQNATVLLPQNAEWTKTSEMVKEISRIRGKEIRLIRMLKLAVIVGSKISGKIGGLVNKAFGNLTYEHNLSSYEGIEYQQISLAESIVRTEGSREPLDKENPIEPSYNKPKALMLASVASMIDQFNMDNIQLLLDMGYDVDVVCNCKEGNTISEERIQKLIGRLKEKGVGVIHVPIPREITDVKRILYSLNMVKKLCDKNKYYLLHCHSPIGSVVARIAAIKARNKYKTKVIYTAHGFHFYKGAPKRNWLIFYPIEKICSFLTDVLITINKEDYEFAQKHMNAKNVYYVPGVGVDTKKFFIDGFDKNTKKSELKLGVDDIIVFSVGELNENKNQEVIVRAIAKLNNPKIHYLIAGQGKKEEELINLAEELGVNLHLLGYRTDIVELLNMSDIFAFSSYREGLSVALMEAMAAGLPCVVSRIRGNSDLIEDGRGGYLCEVNDIDTISEAINKLCDVEKQILLGTYNQSKIKKFDKKNVMEIMEQIYK</sequence>
<dbReference type="Proteomes" id="UP001296581">
    <property type="component" value="Unassembled WGS sequence"/>
</dbReference>
<feature type="domain" description="Glycosyl transferase family 1" evidence="3">
    <location>
        <begin position="827"/>
        <end position="976"/>
    </location>
</feature>
<dbReference type="Gene3D" id="3.40.50.2000">
    <property type="entry name" value="Glycogen Phosphorylase B"/>
    <property type="match status" value="2"/>
</dbReference>
<dbReference type="GO" id="GO:0016780">
    <property type="term" value="F:phosphotransferase activity, for other substituted phosphate groups"/>
    <property type="evidence" value="ECO:0007669"/>
    <property type="project" value="TreeGrafter"/>
</dbReference>
<keyword evidence="2" id="KW-0812">Transmembrane</keyword>
<evidence type="ECO:0000259" key="5">
    <source>
        <dbReference type="Pfam" id="PF02397"/>
    </source>
</evidence>
<gene>
    <name evidence="7" type="ORF">G4981_10325</name>
</gene>
<organism evidence="7 8">
    <name type="scientific">Mediterraneibacter gnavus</name>
    <name type="common">Ruminococcus gnavus</name>
    <dbReference type="NCBI Taxonomy" id="33038"/>
    <lineage>
        <taxon>Bacteria</taxon>
        <taxon>Bacillati</taxon>
        <taxon>Bacillota</taxon>
        <taxon>Clostridia</taxon>
        <taxon>Lachnospirales</taxon>
        <taxon>Lachnospiraceae</taxon>
        <taxon>Mediterraneibacter</taxon>
    </lineage>
</organism>
<evidence type="ECO:0000259" key="3">
    <source>
        <dbReference type="Pfam" id="PF00534"/>
    </source>
</evidence>
<feature type="domain" description="Bacterial sugar transferase" evidence="5">
    <location>
        <begin position="91"/>
        <end position="269"/>
    </location>
</feature>
<name>A0AB36DHK1_MEDGN</name>
<evidence type="ECO:0000259" key="4">
    <source>
        <dbReference type="Pfam" id="PF01370"/>
    </source>
</evidence>
<dbReference type="Pfam" id="PF01370">
    <property type="entry name" value="Epimerase"/>
    <property type="match status" value="1"/>
</dbReference>
<evidence type="ECO:0000313" key="8">
    <source>
        <dbReference type="Proteomes" id="UP001296581"/>
    </source>
</evidence>
<dbReference type="InterPro" id="IPR028098">
    <property type="entry name" value="Glyco_trans_4-like_N"/>
</dbReference>
<dbReference type="EMBL" id="JAAIRY010000016">
    <property type="protein sequence ID" value="NSI65664.1"/>
    <property type="molecule type" value="Genomic_DNA"/>
</dbReference>
<dbReference type="AlphaFoldDB" id="A0AB36DHK1"/>
<reference evidence="7" key="2">
    <citation type="submission" date="2020-02" db="EMBL/GenBank/DDBJ databases">
        <authorList>
            <person name="Littmann E."/>
            <person name="Sorbara M."/>
        </authorList>
    </citation>
    <scope>NUCLEOTIDE SEQUENCE</scope>
    <source>
        <strain evidence="7">MSK.11.9</strain>
    </source>
</reference>